<feature type="domain" description="Polyphosphate kinase-2-related" evidence="4">
    <location>
        <begin position="34"/>
        <end position="270"/>
    </location>
</feature>
<dbReference type="InterPro" id="IPR022488">
    <property type="entry name" value="PPK2-related"/>
</dbReference>
<keyword evidence="3" id="KW-0418">Kinase</keyword>
<protein>
    <submittedName>
        <fullName evidence="5">Polyphosphate:AMP phosphotransferase</fullName>
    </submittedName>
</protein>
<keyword evidence="2 5" id="KW-0808">Transferase</keyword>
<evidence type="ECO:0000259" key="4">
    <source>
        <dbReference type="Pfam" id="PF03976"/>
    </source>
</evidence>
<comment type="similarity">
    <text evidence="1">Belongs to the polyphosphate kinase 2 (PPK2) family. Class I subfamily.</text>
</comment>
<dbReference type="InterPro" id="IPR027417">
    <property type="entry name" value="P-loop_NTPase"/>
</dbReference>
<evidence type="ECO:0000313" key="5">
    <source>
        <dbReference type="EMBL" id="SDB85286.1"/>
    </source>
</evidence>
<dbReference type="GO" id="GO:0006797">
    <property type="term" value="P:polyphosphate metabolic process"/>
    <property type="evidence" value="ECO:0007669"/>
    <property type="project" value="InterPro"/>
</dbReference>
<evidence type="ECO:0000256" key="3">
    <source>
        <dbReference type="ARBA" id="ARBA00022777"/>
    </source>
</evidence>
<gene>
    <name evidence="5" type="ORF">SAMN05216323_10047</name>
</gene>
<proteinExistence type="inferred from homology"/>
<evidence type="ECO:0000313" key="6">
    <source>
        <dbReference type="Proteomes" id="UP000199452"/>
    </source>
</evidence>
<dbReference type="Gene3D" id="3.40.50.300">
    <property type="entry name" value="P-loop containing nucleotide triphosphate hydrolases"/>
    <property type="match status" value="1"/>
</dbReference>
<reference evidence="5 6" key="1">
    <citation type="submission" date="2016-09" db="EMBL/GenBank/DDBJ databases">
        <authorList>
            <person name="Capua I."/>
            <person name="De Benedictis P."/>
            <person name="Joannis T."/>
            <person name="Lombin L.H."/>
            <person name="Cattoli G."/>
        </authorList>
    </citation>
    <scope>NUCLEOTIDE SEQUENCE [LARGE SCALE GENOMIC DNA]</scope>
    <source>
        <strain evidence="5 6">A7P-90m</strain>
    </source>
</reference>
<dbReference type="InterPro" id="IPR022300">
    <property type="entry name" value="PPK2-rel_1"/>
</dbReference>
<dbReference type="PANTHER" id="PTHR34383:SF3">
    <property type="entry name" value="POLYPHOSPHATE:AMP PHOSPHOTRANSFERASE"/>
    <property type="match status" value="1"/>
</dbReference>
<evidence type="ECO:0000256" key="1">
    <source>
        <dbReference type="ARBA" id="ARBA00009924"/>
    </source>
</evidence>
<keyword evidence="6" id="KW-1185">Reference proteome</keyword>
<dbReference type="RefSeq" id="WP_092434837.1">
    <property type="nucleotide sequence ID" value="NZ_FMYP01000004.1"/>
</dbReference>
<dbReference type="SUPFAM" id="SSF52540">
    <property type="entry name" value="P-loop containing nucleoside triphosphate hydrolases"/>
    <property type="match status" value="1"/>
</dbReference>
<dbReference type="PIRSF" id="PIRSF028756">
    <property type="entry name" value="PPK2_prd"/>
    <property type="match status" value="1"/>
</dbReference>
<dbReference type="PANTHER" id="PTHR34383">
    <property type="entry name" value="POLYPHOSPHATE:AMP PHOSPHOTRANSFERASE-RELATED"/>
    <property type="match status" value="1"/>
</dbReference>
<dbReference type="GO" id="GO:0008976">
    <property type="term" value="F:polyphosphate kinase activity"/>
    <property type="evidence" value="ECO:0007669"/>
    <property type="project" value="InterPro"/>
</dbReference>
<dbReference type="Proteomes" id="UP000199452">
    <property type="component" value="Unassembled WGS sequence"/>
</dbReference>
<evidence type="ECO:0000256" key="2">
    <source>
        <dbReference type="ARBA" id="ARBA00022679"/>
    </source>
</evidence>
<dbReference type="EMBL" id="FMYP01000004">
    <property type="protein sequence ID" value="SDB85286.1"/>
    <property type="molecule type" value="Genomic_DNA"/>
</dbReference>
<organism evidence="5 6">
    <name type="scientific">Williamwhitmania taraxaci</name>
    <dbReference type="NCBI Taxonomy" id="1640674"/>
    <lineage>
        <taxon>Bacteria</taxon>
        <taxon>Pseudomonadati</taxon>
        <taxon>Bacteroidota</taxon>
        <taxon>Bacteroidia</taxon>
        <taxon>Bacteroidales</taxon>
        <taxon>Williamwhitmaniaceae</taxon>
        <taxon>Williamwhitmania</taxon>
    </lineage>
</organism>
<dbReference type="InterPro" id="IPR016898">
    <property type="entry name" value="Polyphosphate_phosphotransfera"/>
</dbReference>
<dbReference type="OrthoDB" id="9775224at2"/>
<dbReference type="STRING" id="1640674.SAMN05216323_10047"/>
<name>A0A1G6GVX6_9BACT</name>
<accession>A0A1G6GVX6</accession>
<dbReference type="Pfam" id="PF03976">
    <property type="entry name" value="PPK2"/>
    <property type="match status" value="1"/>
</dbReference>
<sequence length="295" mass="34643">MGNNNPELLFKFPTNGKGSLKNFSTNGTDGVEDKDHAKNLLEENLNTMIEHEDLLYASDRNSVLIIFQAMDAAGKDGTIKHVMSGLNPQSCQVYSFKQPSKEELDHDFLWRNYRCMPERGRIGIFNRSYYEEVLVVRVHPEILLKQQLPGLHVMKDISSDIWQHRYRSINSMERHLVENGTIIIKFFLHLSKGEQKDRLLARIDDKSKRWKFSLADLKERERWDDYMNAYNEMLKETSTEDAPWYVIPADHKWFMRYAVGNIIAQKLKGLKMEYPRVSEEMERALFDAKAKMEME</sequence>
<dbReference type="NCBIfam" id="TIGR03709">
    <property type="entry name" value="PPK2_rel_1"/>
    <property type="match status" value="1"/>
</dbReference>
<dbReference type="AlphaFoldDB" id="A0A1G6GVX6"/>